<evidence type="ECO:0000313" key="4">
    <source>
        <dbReference type="EMBL" id="TXB65133.1"/>
    </source>
</evidence>
<keyword evidence="5" id="KW-1185">Reference proteome</keyword>
<sequence>MRKYLFILTLLLKIGFFLKAQEPSYSIIGENELAGLDIYTLAQDKNNYIWLGTENGIYKYDGYNFNKYFNKNLKSKSVFGLVKDNNGELYGFNLSGQVLKIEDDSINIFYQIPDSLLSSYYELGFDQENNLIIANRNPFWIDKKNNTNFYFKKNNYAFIPSVKTTIDKIYFSKQNSDGFSVEAIDTNGNSNPLKFNTPSQSPNYIIQNQTGYTIIKERDKFNYYDIKEDTTIFRDFNFPKTITQEYSNVSYLALDSTLWQTTRKGSAVAININNLKPYHKRLLFHKFYISSYLQDAENNLWLGTLGKGILFIPNTKILSFRNLIEIEDEVFTRIISTDNKIWASTQSGKIYEYYNNQFSLIYEQNETKINVLKLDQKNENLILNGPNLPYIFNLATKKIKPFSEIGSLKEIDFINDSTILLATNKNLIFYNQQKNKTIPSYFNLPKNIGRTSSVFYQKNKEKIWLSTLKGLMIFSKTEEPKIFNNIFSTSVIQNNNSIWVATKDQGIYEFKNDTLAQHLSTKNHLASDVVYKIIAYKNQLFISHEKGIQVYNLNTSKSIFFNNTDGLFSNRITDFTIQNDIVWVVTNKGIQFFNYNEIDKNLTPPNIIISEVLVNKKPLKFDIDETSYFNYDENKIEIRFLTTTYHHQGLLKYAYKINGDTDNWQYKKFKDNSVDFISLQPGDYSFTIKSINENGIESLPISYNFIIKPPFWQTWWFYTFWICLFIGVTLIIYRFELKKQRRKIELQNELNASKLIAIQSQMNPHFIFNAITSIQDLILKGDIDNSYNYIIKFSKLVRQTLNFSDKEFIDIEEEIELLETYLQLEKLRFKDDFEFSIDINNAEDIKVPPMLIQPFVENAIKHGLLHKDGLKKVCISFKMNDTLHCTVTDNGVGRSKAQEIKLRQQKNHQSFSVNATKIRFDIMKNHYKQNLGVLYVDLKDNEEPIGTKVIITIPFKQNY</sequence>
<dbReference type="InterPro" id="IPR011047">
    <property type="entry name" value="Quinoprotein_ADH-like_sf"/>
</dbReference>
<dbReference type="EMBL" id="VOOS01000003">
    <property type="protein sequence ID" value="TXB65133.1"/>
    <property type="molecule type" value="Genomic_DNA"/>
</dbReference>
<dbReference type="PANTHER" id="PTHR34220">
    <property type="entry name" value="SENSOR HISTIDINE KINASE YPDA"/>
    <property type="match status" value="1"/>
</dbReference>
<dbReference type="SUPFAM" id="SSF50998">
    <property type="entry name" value="Quinoprotein alcohol dehydrogenase-like"/>
    <property type="match status" value="1"/>
</dbReference>
<feature type="domain" description="Signal transduction histidine kinase internal region" evidence="3">
    <location>
        <begin position="754"/>
        <end position="833"/>
    </location>
</feature>
<dbReference type="GO" id="GO:0000155">
    <property type="term" value="F:phosphorelay sensor kinase activity"/>
    <property type="evidence" value="ECO:0007669"/>
    <property type="project" value="InterPro"/>
</dbReference>
<accession>A0A5C6RS96</accession>
<evidence type="ECO:0000256" key="1">
    <source>
        <dbReference type="SAM" id="Phobius"/>
    </source>
</evidence>
<proteinExistence type="predicted"/>
<protein>
    <submittedName>
        <fullName evidence="4">Uncharacterized protein</fullName>
    </submittedName>
</protein>
<feature type="domain" description="Histidine kinase/HSP90-like ATPase" evidence="2">
    <location>
        <begin position="851"/>
        <end position="956"/>
    </location>
</feature>
<dbReference type="Gene3D" id="3.30.565.10">
    <property type="entry name" value="Histidine kinase-like ATPase, C-terminal domain"/>
    <property type="match status" value="1"/>
</dbReference>
<dbReference type="Pfam" id="PF06580">
    <property type="entry name" value="His_kinase"/>
    <property type="match status" value="1"/>
</dbReference>
<keyword evidence="1" id="KW-0472">Membrane</keyword>
<dbReference type="GO" id="GO:0016020">
    <property type="term" value="C:membrane"/>
    <property type="evidence" value="ECO:0007669"/>
    <property type="project" value="InterPro"/>
</dbReference>
<keyword evidence="1" id="KW-1133">Transmembrane helix</keyword>
<dbReference type="Pfam" id="PF07494">
    <property type="entry name" value="Reg_prop"/>
    <property type="match status" value="1"/>
</dbReference>
<dbReference type="OrthoDB" id="9809670at2"/>
<comment type="caution">
    <text evidence="4">The sequence shown here is derived from an EMBL/GenBank/DDBJ whole genome shotgun (WGS) entry which is preliminary data.</text>
</comment>
<dbReference type="InterPro" id="IPR015943">
    <property type="entry name" value="WD40/YVTN_repeat-like_dom_sf"/>
</dbReference>
<dbReference type="InterPro" id="IPR050640">
    <property type="entry name" value="Bact_2-comp_sensor_kinase"/>
</dbReference>
<organism evidence="4 5">
    <name type="scientific">Vicingus serpentipes</name>
    <dbReference type="NCBI Taxonomy" id="1926625"/>
    <lineage>
        <taxon>Bacteria</taxon>
        <taxon>Pseudomonadati</taxon>
        <taxon>Bacteroidota</taxon>
        <taxon>Flavobacteriia</taxon>
        <taxon>Flavobacteriales</taxon>
        <taxon>Vicingaceae</taxon>
        <taxon>Vicingus</taxon>
    </lineage>
</organism>
<evidence type="ECO:0000259" key="3">
    <source>
        <dbReference type="Pfam" id="PF06580"/>
    </source>
</evidence>
<dbReference type="Pfam" id="PF02518">
    <property type="entry name" value="HATPase_c"/>
    <property type="match status" value="1"/>
</dbReference>
<dbReference type="InterPro" id="IPR010559">
    <property type="entry name" value="Sig_transdc_His_kin_internal"/>
</dbReference>
<dbReference type="AlphaFoldDB" id="A0A5C6RS96"/>
<keyword evidence="1" id="KW-0812">Transmembrane</keyword>
<feature type="transmembrane region" description="Helical" evidence="1">
    <location>
        <begin position="715"/>
        <end position="733"/>
    </location>
</feature>
<name>A0A5C6RS96_9FLAO</name>
<dbReference type="Gene3D" id="2.130.10.10">
    <property type="entry name" value="YVTN repeat-like/Quinoprotein amine dehydrogenase"/>
    <property type="match status" value="2"/>
</dbReference>
<gene>
    <name evidence="4" type="ORF">FRY74_06815</name>
</gene>
<dbReference type="Proteomes" id="UP000321721">
    <property type="component" value="Unassembled WGS sequence"/>
</dbReference>
<dbReference type="RefSeq" id="WP_147099895.1">
    <property type="nucleotide sequence ID" value="NZ_VOOS01000003.1"/>
</dbReference>
<dbReference type="InterPro" id="IPR011110">
    <property type="entry name" value="Reg_prop"/>
</dbReference>
<dbReference type="Gene3D" id="2.60.40.10">
    <property type="entry name" value="Immunoglobulins"/>
    <property type="match status" value="1"/>
</dbReference>
<reference evidence="4 5" key="1">
    <citation type="submission" date="2019-08" db="EMBL/GenBank/DDBJ databases">
        <title>Genome of Vicingus serpentipes NCIMB 15042.</title>
        <authorList>
            <person name="Bowman J.P."/>
        </authorList>
    </citation>
    <scope>NUCLEOTIDE SEQUENCE [LARGE SCALE GENOMIC DNA]</scope>
    <source>
        <strain evidence="4 5">NCIMB 15042</strain>
    </source>
</reference>
<dbReference type="InterPro" id="IPR013783">
    <property type="entry name" value="Ig-like_fold"/>
</dbReference>
<dbReference type="PANTHER" id="PTHR34220:SF7">
    <property type="entry name" value="SENSOR HISTIDINE KINASE YPDA"/>
    <property type="match status" value="1"/>
</dbReference>
<dbReference type="InterPro" id="IPR003594">
    <property type="entry name" value="HATPase_dom"/>
</dbReference>
<evidence type="ECO:0000313" key="5">
    <source>
        <dbReference type="Proteomes" id="UP000321721"/>
    </source>
</evidence>
<dbReference type="SUPFAM" id="SSF55874">
    <property type="entry name" value="ATPase domain of HSP90 chaperone/DNA topoisomerase II/histidine kinase"/>
    <property type="match status" value="1"/>
</dbReference>
<evidence type="ECO:0000259" key="2">
    <source>
        <dbReference type="Pfam" id="PF02518"/>
    </source>
</evidence>
<dbReference type="InterPro" id="IPR036890">
    <property type="entry name" value="HATPase_C_sf"/>
</dbReference>